<dbReference type="Proteomes" id="UP000684084">
    <property type="component" value="Unassembled WGS sequence"/>
</dbReference>
<evidence type="ECO:0000313" key="2">
    <source>
        <dbReference type="Proteomes" id="UP000684084"/>
    </source>
</evidence>
<gene>
    <name evidence="1" type="ORF">CHRIB12_LOCUS18021</name>
</gene>
<organism evidence="1 2">
    <name type="scientific">Rhizophagus irregularis</name>
    <dbReference type="NCBI Taxonomy" id="588596"/>
    <lineage>
        <taxon>Eukaryota</taxon>
        <taxon>Fungi</taxon>
        <taxon>Fungi incertae sedis</taxon>
        <taxon>Mucoromycota</taxon>
        <taxon>Glomeromycotina</taxon>
        <taxon>Glomeromycetes</taxon>
        <taxon>Glomerales</taxon>
        <taxon>Glomeraceae</taxon>
        <taxon>Rhizophagus</taxon>
    </lineage>
</organism>
<protein>
    <submittedName>
        <fullName evidence="1">Uncharacterized protein</fullName>
    </submittedName>
</protein>
<sequence length="155" mass="17449">MEISDNHTNQVYCRCSLCAENGYGGAWISRNTRSRYMKTERANRYQYSKPLNSELTSDNANTSSSTETQMSILEVNEYNTDNSTEIQIPIEDSLSGTTSENDHVIYDLDNSFENSSDELLSRSSSSMMSYDEVSSDSSSVTDILQQGILSTYFNM</sequence>
<dbReference type="EMBL" id="CAGKOT010000046">
    <property type="protein sequence ID" value="CAB5382542.1"/>
    <property type="molecule type" value="Genomic_DNA"/>
</dbReference>
<dbReference type="AlphaFoldDB" id="A0A915ZMR4"/>
<dbReference type="OrthoDB" id="2456804at2759"/>
<name>A0A915ZMR4_9GLOM</name>
<proteinExistence type="predicted"/>
<comment type="caution">
    <text evidence="1">The sequence shown here is derived from an EMBL/GenBank/DDBJ whole genome shotgun (WGS) entry which is preliminary data.</text>
</comment>
<evidence type="ECO:0000313" key="1">
    <source>
        <dbReference type="EMBL" id="CAB5382542.1"/>
    </source>
</evidence>
<accession>A0A915ZMR4</accession>
<reference evidence="1" key="1">
    <citation type="submission" date="2020-05" db="EMBL/GenBank/DDBJ databases">
        <authorList>
            <person name="Rincon C."/>
            <person name="Sanders R I."/>
            <person name="Robbins C."/>
            <person name="Chaturvedi A."/>
        </authorList>
    </citation>
    <scope>NUCLEOTIDE SEQUENCE</scope>
    <source>
        <strain evidence="1">CHB12</strain>
    </source>
</reference>